<dbReference type="InParanoid" id="A0A6C2YMY1"/>
<reference evidence="1" key="1">
    <citation type="submission" date="2019-04" db="EMBL/GenBank/DDBJ databases">
        <authorList>
            <consortium name="Science for Life Laboratories"/>
        </authorList>
    </citation>
    <scope>NUCLEOTIDE SEQUENCE</scope>
    <source>
        <strain evidence="1">MBLW1</strain>
    </source>
</reference>
<protein>
    <submittedName>
        <fullName evidence="1">Uncharacterized protein</fullName>
    </submittedName>
</protein>
<accession>A0A6C2YMY1</accession>
<dbReference type="Proteomes" id="UP000464378">
    <property type="component" value="Chromosome"/>
</dbReference>
<dbReference type="EMBL" id="LR586016">
    <property type="protein sequence ID" value="VIP02641.1"/>
    <property type="molecule type" value="Genomic_DNA"/>
</dbReference>
<name>A0A6C2YMY1_9BACT</name>
<gene>
    <name evidence="1" type="ORF">GMBLW1_13190</name>
</gene>
<evidence type="ECO:0000313" key="2">
    <source>
        <dbReference type="Proteomes" id="UP000464378"/>
    </source>
</evidence>
<organism evidence="1">
    <name type="scientific">Tuwongella immobilis</name>
    <dbReference type="NCBI Taxonomy" id="692036"/>
    <lineage>
        <taxon>Bacteria</taxon>
        <taxon>Pseudomonadati</taxon>
        <taxon>Planctomycetota</taxon>
        <taxon>Planctomycetia</taxon>
        <taxon>Gemmatales</taxon>
        <taxon>Gemmataceae</taxon>
        <taxon>Tuwongella</taxon>
    </lineage>
</organism>
<sequence>MSELPYRNHLPPSWNRHKSTVIIVTDPMFRQEKRDHFLANFQTAFGQIAIPTNNRNPKAHASFQLGVTLETAIGNESNDSLTLIQGTLRRLFAGTASRFCFAARQPEFAAIAIRAASSGSLATRGIGAANTTHQTARFRAASGQIAATARFAAGQAQTAAIAIRAASGGATAAR</sequence>
<proteinExistence type="predicted"/>
<dbReference type="EMBL" id="LR593887">
    <property type="protein sequence ID" value="VTS02011.1"/>
    <property type="molecule type" value="Genomic_DNA"/>
</dbReference>
<dbReference type="AlphaFoldDB" id="A0A6C2YMY1"/>
<keyword evidence="2" id="KW-1185">Reference proteome</keyword>
<evidence type="ECO:0000313" key="1">
    <source>
        <dbReference type="EMBL" id="VIP02641.1"/>
    </source>
</evidence>
<dbReference type="KEGG" id="tim:GMBLW1_13190"/>
<dbReference type="RefSeq" id="WP_162657794.1">
    <property type="nucleotide sequence ID" value="NZ_LR593887.1"/>
</dbReference>